<reference evidence="2" key="1">
    <citation type="submission" date="2024-07" db="EMBL/GenBank/DDBJ databases">
        <title>Complete genome sequence of Verrucomicrobiaceae bacterium NT6N.</title>
        <authorList>
            <person name="Huang C."/>
            <person name="Takami H."/>
            <person name="Hamasaki K."/>
        </authorList>
    </citation>
    <scope>NUCLEOTIDE SEQUENCE</scope>
    <source>
        <strain evidence="2">NT6N</strain>
    </source>
</reference>
<protein>
    <recommendedName>
        <fullName evidence="3">VCBS repeat-containing protein</fullName>
    </recommendedName>
</protein>
<dbReference type="InterPro" id="IPR028994">
    <property type="entry name" value="Integrin_alpha_N"/>
</dbReference>
<gene>
    <name evidence="2" type="ORF">NT6N_19170</name>
</gene>
<evidence type="ECO:0000256" key="1">
    <source>
        <dbReference type="ARBA" id="ARBA00022729"/>
    </source>
</evidence>
<keyword evidence="1" id="KW-0732">Signal</keyword>
<sequence length="164" mass="18419">MPAVSELFKTYHDFASASLTDIYGDRLEKAFKVTANHLESGVWMNDGKKGEGIKLRWISFPWEAQLSPINDIVSADFNGDGKLELVLAQNHYTNWIETGLWRGNPGCHLEWSESGFKTIQHRKSGIVMPNDTKALLTLDINGDGLQDIIAGQNNDKLLEFRAQK</sequence>
<dbReference type="Gene3D" id="2.130.10.130">
    <property type="entry name" value="Integrin alpha, N-terminal"/>
    <property type="match status" value="1"/>
</dbReference>
<dbReference type="AlphaFoldDB" id="A0AAT9FL94"/>
<evidence type="ECO:0008006" key="3">
    <source>
        <dbReference type="Google" id="ProtNLM"/>
    </source>
</evidence>
<dbReference type="SUPFAM" id="SSF69318">
    <property type="entry name" value="Integrin alpha N-terminal domain"/>
    <property type="match status" value="1"/>
</dbReference>
<organism evidence="2">
    <name type="scientific">Oceaniferula spumae</name>
    <dbReference type="NCBI Taxonomy" id="2979115"/>
    <lineage>
        <taxon>Bacteria</taxon>
        <taxon>Pseudomonadati</taxon>
        <taxon>Verrucomicrobiota</taxon>
        <taxon>Verrucomicrobiia</taxon>
        <taxon>Verrucomicrobiales</taxon>
        <taxon>Verrucomicrobiaceae</taxon>
        <taxon>Oceaniferula</taxon>
    </lineage>
</organism>
<evidence type="ECO:0000313" key="2">
    <source>
        <dbReference type="EMBL" id="BDS06877.1"/>
    </source>
</evidence>
<accession>A0AAT9FL94</accession>
<proteinExistence type="predicted"/>
<dbReference type="Pfam" id="PF13517">
    <property type="entry name" value="FG-GAP_3"/>
    <property type="match status" value="1"/>
</dbReference>
<dbReference type="InterPro" id="IPR013517">
    <property type="entry name" value="FG-GAP"/>
</dbReference>
<dbReference type="EMBL" id="AP026866">
    <property type="protein sequence ID" value="BDS06877.1"/>
    <property type="molecule type" value="Genomic_DNA"/>
</dbReference>
<dbReference type="KEGG" id="osu:NT6N_19170"/>
<name>A0AAT9FL94_9BACT</name>